<feature type="transmembrane region" description="Helical" evidence="6">
    <location>
        <begin position="82"/>
        <end position="102"/>
    </location>
</feature>
<keyword evidence="3 6" id="KW-0812">Transmembrane</keyword>
<dbReference type="GO" id="GO:0022857">
    <property type="term" value="F:transmembrane transporter activity"/>
    <property type="evidence" value="ECO:0007669"/>
    <property type="project" value="InterPro"/>
</dbReference>
<dbReference type="AlphaFoldDB" id="M1DWF6"/>
<feature type="transmembrane region" description="Helical" evidence="6">
    <location>
        <begin position="140"/>
        <end position="166"/>
    </location>
</feature>
<dbReference type="eggNOG" id="ENOG502QUF7">
    <property type="taxonomic scope" value="Eukaryota"/>
</dbReference>
<dbReference type="InterPro" id="IPR030184">
    <property type="entry name" value="WAT1-related"/>
</dbReference>
<evidence type="ECO:0000256" key="2">
    <source>
        <dbReference type="ARBA" id="ARBA00007635"/>
    </source>
</evidence>
<dbReference type="Pfam" id="PF00892">
    <property type="entry name" value="EamA"/>
    <property type="match status" value="1"/>
</dbReference>
<feature type="transmembrane region" description="Helical" evidence="6">
    <location>
        <begin position="21"/>
        <end position="40"/>
    </location>
</feature>
<comment type="subcellular location">
    <subcellularLocation>
        <location evidence="1 6">Membrane</location>
        <topology evidence="1 6">Multi-pass membrane protein</topology>
    </subcellularLocation>
</comment>
<dbReference type="GO" id="GO:0016020">
    <property type="term" value="C:membrane"/>
    <property type="evidence" value="ECO:0007669"/>
    <property type="project" value="UniProtKB-SubCell"/>
</dbReference>
<dbReference type="PANTHER" id="PTHR31218">
    <property type="entry name" value="WAT1-RELATED PROTEIN"/>
    <property type="match status" value="1"/>
</dbReference>
<evidence type="ECO:0000256" key="6">
    <source>
        <dbReference type="RuleBase" id="RU363077"/>
    </source>
</evidence>
<dbReference type="EnsemblPlants" id="PGSC0003DMT400095497">
    <property type="protein sequence ID" value="PGSC0003DMT400095497"/>
    <property type="gene ID" value="PGSC0003DMG400045068"/>
</dbReference>
<reference evidence="9" key="1">
    <citation type="journal article" date="2011" name="Nature">
        <title>Genome sequence and analysis of the tuber crop potato.</title>
        <authorList>
            <consortium name="The Potato Genome Sequencing Consortium"/>
        </authorList>
    </citation>
    <scope>NUCLEOTIDE SEQUENCE [LARGE SCALE GENOMIC DNA]</scope>
    <source>
        <strain evidence="9">cv. DM1-3 516 R44</strain>
    </source>
</reference>
<evidence type="ECO:0000256" key="3">
    <source>
        <dbReference type="ARBA" id="ARBA00022692"/>
    </source>
</evidence>
<feature type="domain" description="EamA" evidence="7">
    <location>
        <begin position="13"/>
        <end position="99"/>
    </location>
</feature>
<evidence type="ECO:0000256" key="4">
    <source>
        <dbReference type="ARBA" id="ARBA00022989"/>
    </source>
</evidence>
<dbReference type="OMA" id="WTLAVKV"/>
<keyword evidence="9" id="KW-1185">Reference proteome</keyword>
<feature type="transmembrane region" description="Helical" evidence="6">
    <location>
        <begin position="178"/>
        <end position="199"/>
    </location>
</feature>
<keyword evidence="5 6" id="KW-0472">Membrane</keyword>
<name>M1DWF6_SOLTU</name>
<dbReference type="HOGENOM" id="CLU_1279588_0_0_1"/>
<comment type="similarity">
    <text evidence="2 6">Belongs to the drug/metabolite transporter (DMT) superfamily. Plant drug/metabolite exporter (P-DME) (TC 2.A.7.4) family.</text>
</comment>
<evidence type="ECO:0000256" key="5">
    <source>
        <dbReference type="ARBA" id="ARBA00023136"/>
    </source>
</evidence>
<evidence type="ECO:0000259" key="7">
    <source>
        <dbReference type="Pfam" id="PF00892"/>
    </source>
</evidence>
<dbReference type="Gramene" id="PGSC0003DMT400095497">
    <property type="protein sequence ID" value="PGSC0003DMT400095497"/>
    <property type="gene ID" value="PGSC0003DMG400045068"/>
</dbReference>
<protein>
    <recommendedName>
        <fullName evidence="6">WAT1-related protein</fullName>
    </recommendedName>
</protein>
<dbReference type="PaxDb" id="4113-PGSC0003DMT400095497"/>
<dbReference type="SUPFAM" id="SSF103481">
    <property type="entry name" value="Multidrug resistance efflux transporter EmrE"/>
    <property type="match status" value="1"/>
</dbReference>
<sequence length="216" mass="23806">MIDKLNVSYNRGKRPKMTFSIFAKLVLLSILEPVIDQNLYSLGLKYTTATFAAAMYNTLPAITFIMSWIFRQEKVNFTSIGSQLKIIGTIATLGGAMIMMLVRGPEVQLFPTDDYYVNNNDASDQISGGINPIDAIKGSLMIMLGCTSGAGFIILQGIFGSGLAYYIQGVILEDRSSLFISAFNPLNILIVAIISSIILQEQMNLGRYVNSTYKHF</sequence>
<proteinExistence type="inferred from homology"/>
<evidence type="ECO:0000313" key="9">
    <source>
        <dbReference type="Proteomes" id="UP000011115"/>
    </source>
</evidence>
<organism evidence="8 9">
    <name type="scientific">Solanum tuberosum</name>
    <name type="common">Potato</name>
    <dbReference type="NCBI Taxonomy" id="4113"/>
    <lineage>
        <taxon>Eukaryota</taxon>
        <taxon>Viridiplantae</taxon>
        <taxon>Streptophyta</taxon>
        <taxon>Embryophyta</taxon>
        <taxon>Tracheophyta</taxon>
        <taxon>Spermatophyta</taxon>
        <taxon>Magnoliopsida</taxon>
        <taxon>eudicotyledons</taxon>
        <taxon>Gunneridae</taxon>
        <taxon>Pentapetalae</taxon>
        <taxon>asterids</taxon>
        <taxon>lamiids</taxon>
        <taxon>Solanales</taxon>
        <taxon>Solanaceae</taxon>
        <taxon>Solanoideae</taxon>
        <taxon>Solaneae</taxon>
        <taxon>Solanum</taxon>
    </lineage>
</organism>
<reference evidence="8" key="2">
    <citation type="submission" date="2015-06" db="UniProtKB">
        <authorList>
            <consortium name="EnsemblPlants"/>
        </authorList>
    </citation>
    <scope>IDENTIFICATION</scope>
    <source>
        <strain evidence="8">DM1-3 516 R44</strain>
    </source>
</reference>
<evidence type="ECO:0000256" key="1">
    <source>
        <dbReference type="ARBA" id="ARBA00004141"/>
    </source>
</evidence>
<dbReference type="InterPro" id="IPR037185">
    <property type="entry name" value="EmrE-like"/>
</dbReference>
<dbReference type="Proteomes" id="UP000011115">
    <property type="component" value="Unassembled WGS sequence"/>
</dbReference>
<accession>M1DWF6</accession>
<keyword evidence="4 6" id="KW-1133">Transmembrane helix</keyword>
<dbReference type="InParanoid" id="M1DWF6"/>
<dbReference type="InterPro" id="IPR000620">
    <property type="entry name" value="EamA_dom"/>
</dbReference>
<evidence type="ECO:0000313" key="8">
    <source>
        <dbReference type="EnsemblPlants" id="PGSC0003DMT400095497"/>
    </source>
</evidence>
<feature type="transmembrane region" description="Helical" evidence="6">
    <location>
        <begin position="46"/>
        <end position="70"/>
    </location>
</feature>